<evidence type="ECO:0000259" key="6">
    <source>
        <dbReference type="Pfam" id="PF04198"/>
    </source>
</evidence>
<proteinExistence type="inferred from homology"/>
<dbReference type="Gene3D" id="1.10.10.10">
    <property type="entry name" value="Winged helix-like DNA-binding domain superfamily/Winged helix DNA-binding domain"/>
    <property type="match status" value="1"/>
</dbReference>
<dbReference type="InterPro" id="IPR037171">
    <property type="entry name" value="NagB/RpiA_transferase-like"/>
</dbReference>
<evidence type="ECO:0000256" key="2">
    <source>
        <dbReference type="ARBA" id="ARBA00023015"/>
    </source>
</evidence>
<sequence length="342" mass="36550">MTGSTNGSEQQVVDGMSTQHGPRVGRPPHQTGPEELVQTAAMARQFYLEGRSKTEIAEEFGVSRFKVARMLETALNKGLIRLEVRLPADLDAERSDALRTRYNLRHSVVFTSTEQDTGGAETLTRRLGAVAAGLLTEIVADNDVLGLVWGPEIEALGPELTVLARCTVVQLCGVTPLRPADANVVEAVRRAASIARGPAYPIYAPLLLPDGATAQMLRRQPGIAEAVSQFHHVTKAIVTVGAWGPGLSTVYDALSDTERAKYRRRGVCAEVVGQLLDADGHPVAPELTERIIAIGFEELGRVPDVILLADGAERAAATSAALKTGLFNGIVTNTAVAEHLLR</sequence>
<dbReference type="PANTHER" id="PTHR34294">
    <property type="entry name" value="TRANSCRIPTIONAL REGULATOR-RELATED"/>
    <property type="match status" value="1"/>
</dbReference>
<protein>
    <submittedName>
        <fullName evidence="7">Sugar-binding domain-containing protein</fullName>
    </submittedName>
</protein>
<evidence type="ECO:0000256" key="3">
    <source>
        <dbReference type="ARBA" id="ARBA00023125"/>
    </source>
</evidence>
<evidence type="ECO:0000313" key="8">
    <source>
        <dbReference type="Proteomes" id="UP001501009"/>
    </source>
</evidence>
<evidence type="ECO:0000256" key="4">
    <source>
        <dbReference type="ARBA" id="ARBA00023163"/>
    </source>
</evidence>
<comment type="similarity">
    <text evidence="1">Belongs to the SorC transcriptional regulatory family.</text>
</comment>
<gene>
    <name evidence="7" type="ORF">GCM10022403_045470</name>
</gene>
<feature type="region of interest" description="Disordered" evidence="5">
    <location>
        <begin position="1"/>
        <end position="32"/>
    </location>
</feature>
<name>A0ABP7HWX1_9ACTN</name>
<keyword evidence="8" id="KW-1185">Reference proteome</keyword>
<accession>A0ABP7HWX1</accession>
<comment type="caution">
    <text evidence="7">The sequence shown here is derived from an EMBL/GenBank/DDBJ whole genome shotgun (WGS) entry which is preliminary data.</text>
</comment>
<dbReference type="Pfam" id="PF04198">
    <property type="entry name" value="Sugar-bind"/>
    <property type="match status" value="1"/>
</dbReference>
<dbReference type="Gene3D" id="3.40.50.1360">
    <property type="match status" value="1"/>
</dbReference>
<dbReference type="SUPFAM" id="SSF100950">
    <property type="entry name" value="NagB/RpiA/CoA transferase-like"/>
    <property type="match status" value="1"/>
</dbReference>
<keyword evidence="4" id="KW-0804">Transcription</keyword>
<organism evidence="7 8">
    <name type="scientific">Streptomyces coacervatus</name>
    <dbReference type="NCBI Taxonomy" id="647381"/>
    <lineage>
        <taxon>Bacteria</taxon>
        <taxon>Bacillati</taxon>
        <taxon>Actinomycetota</taxon>
        <taxon>Actinomycetes</taxon>
        <taxon>Kitasatosporales</taxon>
        <taxon>Streptomycetaceae</taxon>
        <taxon>Streptomyces</taxon>
    </lineage>
</organism>
<dbReference type="InterPro" id="IPR036388">
    <property type="entry name" value="WH-like_DNA-bd_sf"/>
</dbReference>
<keyword evidence="2" id="KW-0805">Transcription regulation</keyword>
<feature type="compositionally biased region" description="Polar residues" evidence="5">
    <location>
        <begin position="1"/>
        <end position="20"/>
    </location>
</feature>
<dbReference type="InterPro" id="IPR051054">
    <property type="entry name" value="SorC_transcr_regulators"/>
</dbReference>
<dbReference type="Proteomes" id="UP001501009">
    <property type="component" value="Unassembled WGS sequence"/>
</dbReference>
<dbReference type="PANTHER" id="PTHR34294:SF1">
    <property type="entry name" value="TRANSCRIPTIONAL REGULATOR LSRR"/>
    <property type="match status" value="1"/>
</dbReference>
<feature type="domain" description="Sugar-binding" evidence="6">
    <location>
        <begin position="92"/>
        <end position="342"/>
    </location>
</feature>
<reference evidence="8" key="1">
    <citation type="journal article" date="2019" name="Int. J. Syst. Evol. Microbiol.">
        <title>The Global Catalogue of Microorganisms (GCM) 10K type strain sequencing project: providing services to taxonomists for standard genome sequencing and annotation.</title>
        <authorList>
            <consortium name="The Broad Institute Genomics Platform"/>
            <consortium name="The Broad Institute Genome Sequencing Center for Infectious Disease"/>
            <person name="Wu L."/>
            <person name="Ma J."/>
        </authorList>
    </citation>
    <scope>NUCLEOTIDE SEQUENCE [LARGE SCALE GENOMIC DNA]</scope>
    <source>
        <strain evidence="8">JCM 17138</strain>
    </source>
</reference>
<keyword evidence="3" id="KW-0238">DNA-binding</keyword>
<evidence type="ECO:0000256" key="1">
    <source>
        <dbReference type="ARBA" id="ARBA00010466"/>
    </source>
</evidence>
<dbReference type="EMBL" id="BAABDE010000020">
    <property type="protein sequence ID" value="GAA3806348.1"/>
    <property type="molecule type" value="Genomic_DNA"/>
</dbReference>
<dbReference type="InterPro" id="IPR007324">
    <property type="entry name" value="Sugar-bd_dom_put"/>
</dbReference>
<evidence type="ECO:0000313" key="7">
    <source>
        <dbReference type="EMBL" id="GAA3806348.1"/>
    </source>
</evidence>
<evidence type="ECO:0000256" key="5">
    <source>
        <dbReference type="SAM" id="MobiDB-lite"/>
    </source>
</evidence>